<keyword evidence="1" id="KW-1133">Transmembrane helix</keyword>
<evidence type="ECO:0000259" key="2">
    <source>
        <dbReference type="Pfam" id="PF20153"/>
    </source>
</evidence>
<feature type="transmembrane region" description="Helical" evidence="1">
    <location>
        <begin position="200"/>
        <end position="221"/>
    </location>
</feature>
<dbReference type="Proteomes" id="UP000077266">
    <property type="component" value="Unassembled WGS sequence"/>
</dbReference>
<feature type="domain" description="DUF6535" evidence="2">
    <location>
        <begin position="43"/>
        <end position="229"/>
    </location>
</feature>
<dbReference type="InterPro" id="IPR045338">
    <property type="entry name" value="DUF6535"/>
</dbReference>
<keyword evidence="1" id="KW-0472">Membrane</keyword>
<organism evidence="3 4">
    <name type="scientific">Exidia glandulosa HHB12029</name>
    <dbReference type="NCBI Taxonomy" id="1314781"/>
    <lineage>
        <taxon>Eukaryota</taxon>
        <taxon>Fungi</taxon>
        <taxon>Dikarya</taxon>
        <taxon>Basidiomycota</taxon>
        <taxon>Agaricomycotina</taxon>
        <taxon>Agaricomycetes</taxon>
        <taxon>Auriculariales</taxon>
        <taxon>Exidiaceae</taxon>
        <taxon>Exidia</taxon>
    </lineage>
</organism>
<feature type="transmembrane region" description="Helical" evidence="1">
    <location>
        <begin position="68"/>
        <end position="91"/>
    </location>
</feature>
<accession>A0A165LZA6</accession>
<evidence type="ECO:0000313" key="4">
    <source>
        <dbReference type="Proteomes" id="UP000077266"/>
    </source>
</evidence>
<feature type="transmembrane region" description="Helical" evidence="1">
    <location>
        <begin position="145"/>
        <end position="163"/>
    </location>
</feature>
<keyword evidence="1" id="KW-0812">Transmembrane</keyword>
<dbReference type="AlphaFoldDB" id="A0A165LZA6"/>
<proteinExistence type="predicted"/>
<dbReference type="InParanoid" id="A0A165LZA6"/>
<feature type="transmembrane region" description="Helical" evidence="1">
    <location>
        <begin position="233"/>
        <end position="258"/>
    </location>
</feature>
<dbReference type="EMBL" id="KV425917">
    <property type="protein sequence ID" value="KZV98541.1"/>
    <property type="molecule type" value="Genomic_DNA"/>
</dbReference>
<evidence type="ECO:0000256" key="1">
    <source>
        <dbReference type="SAM" id="Phobius"/>
    </source>
</evidence>
<gene>
    <name evidence="3" type="ORF">EXIGLDRAFT_700779</name>
</gene>
<dbReference type="OrthoDB" id="3219854at2759"/>
<reference evidence="3 4" key="1">
    <citation type="journal article" date="2016" name="Mol. Biol. Evol.">
        <title>Comparative Genomics of Early-Diverging Mushroom-Forming Fungi Provides Insights into the Origins of Lignocellulose Decay Capabilities.</title>
        <authorList>
            <person name="Nagy L.G."/>
            <person name="Riley R."/>
            <person name="Tritt A."/>
            <person name="Adam C."/>
            <person name="Daum C."/>
            <person name="Floudas D."/>
            <person name="Sun H."/>
            <person name="Yadav J.S."/>
            <person name="Pangilinan J."/>
            <person name="Larsson K.H."/>
            <person name="Matsuura K."/>
            <person name="Barry K."/>
            <person name="Labutti K."/>
            <person name="Kuo R."/>
            <person name="Ohm R.A."/>
            <person name="Bhattacharya S.S."/>
            <person name="Shirouzu T."/>
            <person name="Yoshinaga Y."/>
            <person name="Martin F.M."/>
            <person name="Grigoriev I.V."/>
            <person name="Hibbett D.S."/>
        </authorList>
    </citation>
    <scope>NUCLEOTIDE SEQUENCE [LARGE SCALE GENOMIC DNA]</scope>
    <source>
        <strain evidence="3 4">HHB12029</strain>
    </source>
</reference>
<dbReference type="STRING" id="1314781.A0A165LZA6"/>
<sequence>MIRTYASRTSGLLNSTPQNERYIDLKLGTDVLGTELDVDALVWKVYRDQVTVHDKTVTFDEWNKTLDVLLIFTLNIAQAGLFSAVATAFIVESYKLLAFDRDNYVAAGLHALVVAANTSGTLPALPTPPAISTSPSSLSRWINGLWFMSFYLSVSVALLCILAKQWLEQYNHRNAAPVHSPRQWAHRRIMYYRGLCDWRIAGFITQVLPLLLHLSLFLFFAGLDIFVWTLDGFLASILTVTTGVLFTFYLGATILPFWQPECPTSTPLVSQLTAQTPLAPLLAYKP</sequence>
<keyword evidence="4" id="KW-1185">Reference proteome</keyword>
<name>A0A165LZA6_EXIGL</name>
<evidence type="ECO:0000313" key="3">
    <source>
        <dbReference type="EMBL" id="KZV98541.1"/>
    </source>
</evidence>
<dbReference type="Pfam" id="PF20153">
    <property type="entry name" value="DUF6535"/>
    <property type="match status" value="1"/>
</dbReference>
<protein>
    <recommendedName>
        <fullName evidence="2">DUF6535 domain-containing protein</fullName>
    </recommendedName>
</protein>